<name>A0A031LSB8_9CREN</name>
<dbReference type="STRING" id="1160895.CM19_03470"/>
<reference evidence="1 2" key="1">
    <citation type="submission" date="2014-03" db="EMBL/GenBank/DDBJ databases">
        <title>Draft genome sequence of the novel thermoacidophilic archaea Acidianus copahuensis ALE1 strain, isolated from Copahue volcanic area in Neuquen Argentina.</title>
        <authorList>
            <person name="Urbieta M.S."/>
            <person name="Rascovan N."/>
            <person name="Castro C."/>
            <person name="Revale S."/>
            <person name="Giaveno M.A."/>
            <person name="Vazquez M.P."/>
            <person name="Donati E.R."/>
        </authorList>
    </citation>
    <scope>NUCLEOTIDE SEQUENCE [LARGE SCALE GENOMIC DNA]</scope>
    <source>
        <strain evidence="1 2">ALE1</strain>
    </source>
</reference>
<dbReference type="Proteomes" id="UP000024332">
    <property type="component" value="Unassembled WGS sequence"/>
</dbReference>
<sequence length="136" mass="16049">MQNQRVFPFISLFLLFIKISSMDLQQFLRYIELRMDAIASTYFGLVLNRAKVNYINDNWSSLVRSLEKSKEISIEVEIDLNFFTPDGEVKGKYTTEIAIKENLPPEEGLSDYVARLEKLIELHKKFLRRTQYSKFI</sequence>
<keyword evidence="2" id="KW-1185">Reference proteome</keyword>
<evidence type="ECO:0000313" key="2">
    <source>
        <dbReference type="Proteomes" id="UP000024332"/>
    </source>
</evidence>
<dbReference type="EMBL" id="JFZT01000020">
    <property type="protein sequence ID" value="EZQ10711.1"/>
    <property type="molecule type" value="Genomic_DNA"/>
</dbReference>
<dbReference type="AlphaFoldDB" id="A0A031LSB8"/>
<evidence type="ECO:0000313" key="1">
    <source>
        <dbReference type="EMBL" id="EZQ10711.1"/>
    </source>
</evidence>
<accession>A0A031LSB8</accession>
<gene>
    <name evidence="1" type="ORF">CM19_03470</name>
</gene>
<protein>
    <submittedName>
        <fullName evidence="1">Uncharacterized protein</fullName>
    </submittedName>
</protein>
<organism evidence="1 2">
    <name type="scientific">Candidatus Acidianus copahuensis</name>
    <dbReference type="NCBI Taxonomy" id="1160895"/>
    <lineage>
        <taxon>Archaea</taxon>
        <taxon>Thermoproteota</taxon>
        <taxon>Thermoprotei</taxon>
        <taxon>Sulfolobales</taxon>
        <taxon>Sulfolobaceae</taxon>
        <taxon>Acidianus</taxon>
    </lineage>
</organism>
<proteinExistence type="predicted"/>
<comment type="caution">
    <text evidence="1">The sequence shown here is derived from an EMBL/GenBank/DDBJ whole genome shotgun (WGS) entry which is preliminary data.</text>
</comment>